<dbReference type="EMBL" id="MDYN01000012">
    <property type="protein sequence ID" value="OQD84609.1"/>
    <property type="molecule type" value="Genomic_DNA"/>
</dbReference>
<evidence type="ECO:0000256" key="3">
    <source>
        <dbReference type="ARBA" id="ARBA00022691"/>
    </source>
</evidence>
<name>A0A1V6Q5T8_9EURO</name>
<dbReference type="SUPFAM" id="SSF53335">
    <property type="entry name" value="S-adenosyl-L-methionine-dependent methyltransferases"/>
    <property type="match status" value="1"/>
</dbReference>
<dbReference type="GO" id="GO:0046983">
    <property type="term" value="F:protein dimerization activity"/>
    <property type="evidence" value="ECO:0007669"/>
    <property type="project" value="InterPro"/>
</dbReference>
<feature type="active site" description="Proton acceptor" evidence="4">
    <location>
        <position position="304"/>
    </location>
</feature>
<evidence type="ECO:0000256" key="4">
    <source>
        <dbReference type="PIRSR" id="PIRSR005739-1"/>
    </source>
</evidence>
<dbReference type="PIRSF" id="PIRSF005739">
    <property type="entry name" value="O-mtase"/>
    <property type="match status" value="1"/>
</dbReference>
<dbReference type="PANTHER" id="PTHR43712:SF1">
    <property type="entry name" value="HYPOTHETICAL O-METHYLTRANSFERASE (EUROFUNG)-RELATED"/>
    <property type="match status" value="1"/>
</dbReference>
<organism evidence="7 8">
    <name type="scientific">Penicillium antarcticum</name>
    <dbReference type="NCBI Taxonomy" id="416450"/>
    <lineage>
        <taxon>Eukaryota</taxon>
        <taxon>Fungi</taxon>
        <taxon>Dikarya</taxon>
        <taxon>Ascomycota</taxon>
        <taxon>Pezizomycotina</taxon>
        <taxon>Eurotiomycetes</taxon>
        <taxon>Eurotiomycetidae</taxon>
        <taxon>Eurotiales</taxon>
        <taxon>Aspergillaceae</taxon>
        <taxon>Penicillium</taxon>
    </lineage>
</organism>
<dbReference type="GO" id="GO:0032259">
    <property type="term" value="P:methylation"/>
    <property type="evidence" value="ECO:0007669"/>
    <property type="project" value="UniProtKB-KW"/>
</dbReference>
<dbReference type="GO" id="GO:0008171">
    <property type="term" value="F:O-methyltransferase activity"/>
    <property type="evidence" value="ECO:0007669"/>
    <property type="project" value="InterPro"/>
</dbReference>
<dbReference type="SUPFAM" id="SSF46785">
    <property type="entry name" value="Winged helix' DNA-binding domain"/>
    <property type="match status" value="1"/>
</dbReference>
<protein>
    <submittedName>
        <fullName evidence="7">Uncharacterized protein</fullName>
    </submittedName>
</protein>
<dbReference type="InterPro" id="IPR001077">
    <property type="entry name" value="COMT_C"/>
</dbReference>
<reference evidence="8" key="1">
    <citation type="journal article" date="2017" name="Nat. Microbiol.">
        <title>Global analysis of biosynthetic gene clusters reveals vast potential of secondary metabolite production in Penicillium species.</title>
        <authorList>
            <person name="Nielsen J.C."/>
            <person name="Grijseels S."/>
            <person name="Prigent S."/>
            <person name="Ji B."/>
            <person name="Dainat J."/>
            <person name="Nielsen K.F."/>
            <person name="Frisvad J.C."/>
            <person name="Workman M."/>
            <person name="Nielsen J."/>
        </authorList>
    </citation>
    <scope>NUCLEOTIDE SEQUENCE [LARGE SCALE GENOMIC DNA]</scope>
    <source>
        <strain evidence="8">IBT 31811</strain>
    </source>
</reference>
<dbReference type="InterPro" id="IPR016461">
    <property type="entry name" value="COMT-like"/>
</dbReference>
<evidence type="ECO:0000256" key="2">
    <source>
        <dbReference type="ARBA" id="ARBA00022679"/>
    </source>
</evidence>
<dbReference type="InterPro" id="IPR029063">
    <property type="entry name" value="SAM-dependent_MTases_sf"/>
</dbReference>
<proteinExistence type="predicted"/>
<evidence type="ECO:0000259" key="6">
    <source>
        <dbReference type="Pfam" id="PF08100"/>
    </source>
</evidence>
<evidence type="ECO:0000313" key="7">
    <source>
        <dbReference type="EMBL" id="OQD84609.1"/>
    </source>
</evidence>
<gene>
    <name evidence="7" type="ORF">PENANT_c012G01399</name>
</gene>
<dbReference type="AlphaFoldDB" id="A0A1V6Q5T8"/>
<dbReference type="InterPro" id="IPR036390">
    <property type="entry name" value="WH_DNA-bd_sf"/>
</dbReference>
<dbReference type="Pfam" id="PF08100">
    <property type="entry name" value="Dimerisation"/>
    <property type="match status" value="1"/>
</dbReference>
<keyword evidence="1" id="KW-0489">Methyltransferase</keyword>
<keyword evidence="3" id="KW-0949">S-adenosyl-L-methionine</keyword>
<dbReference type="PROSITE" id="PS51683">
    <property type="entry name" value="SAM_OMT_II"/>
    <property type="match status" value="1"/>
</dbReference>
<keyword evidence="2" id="KW-0808">Transferase</keyword>
<dbReference type="Proteomes" id="UP000191672">
    <property type="component" value="Unassembled WGS sequence"/>
</dbReference>
<keyword evidence="8" id="KW-1185">Reference proteome</keyword>
<dbReference type="InterPro" id="IPR012967">
    <property type="entry name" value="COMT_dimerisation"/>
</dbReference>
<dbReference type="Gene3D" id="3.40.50.150">
    <property type="entry name" value="Vaccinia Virus protein VP39"/>
    <property type="match status" value="1"/>
</dbReference>
<dbReference type="GO" id="GO:0044550">
    <property type="term" value="P:secondary metabolite biosynthetic process"/>
    <property type="evidence" value="ECO:0007669"/>
    <property type="project" value="UniProtKB-ARBA"/>
</dbReference>
<feature type="domain" description="O-methyltransferase C-terminal" evidence="5">
    <location>
        <begin position="217"/>
        <end position="375"/>
    </location>
</feature>
<accession>A0A1V6Q5T8</accession>
<evidence type="ECO:0000256" key="1">
    <source>
        <dbReference type="ARBA" id="ARBA00022603"/>
    </source>
</evidence>
<feature type="domain" description="O-methyltransferase dimerisation" evidence="6">
    <location>
        <begin position="58"/>
        <end position="131"/>
    </location>
</feature>
<comment type="caution">
    <text evidence="7">The sequence shown here is derived from an EMBL/GenBank/DDBJ whole genome shotgun (WGS) entry which is preliminary data.</text>
</comment>
<dbReference type="STRING" id="416450.A0A1V6Q5T8"/>
<dbReference type="Gene3D" id="1.10.10.10">
    <property type="entry name" value="Winged helix-like DNA-binding domain superfamily/Winged helix DNA-binding domain"/>
    <property type="match status" value="1"/>
</dbReference>
<dbReference type="Pfam" id="PF00891">
    <property type="entry name" value="Methyltransf_2"/>
    <property type="match status" value="1"/>
</dbReference>
<dbReference type="PANTHER" id="PTHR43712">
    <property type="entry name" value="PUTATIVE (AFU_ORTHOLOGUE AFUA_4G14580)-RELATED"/>
    <property type="match status" value="1"/>
</dbReference>
<sequence length="396" mass="44681">MIDPHNSTVEYLLKETATRVEKYASSGNESARADALNQCLKLTRALEKPKDAVLKLSLSPVLFVAVKIGHNLGIFQILVKSGPATAKEMAAAQNADLALVDRILRTLASIGYVQERGAELYAPSPLSYELTQRATIGMMDSLFREWQPAITRGPEFLQITGYQNPEDPWAGPFQQAYETKDAVWEWLEKRPEELARFNPFMEGVRENRQHWVDWFPMQEQVLNGSSGSYDQPLLIDLGGGRGHDIAYFAARFPDVPGRLILEDISPVIDDTQKLDPKIERFKHDLLTPQPINGARVYYMKWVLHDWSDEKCRVILGHIAAAMKKGYSKLLIEEFVLPNTDAQLLPIMFDMMVMVAGPGMERTRSQWTKLLKSSGLEVKNFWVPNGDSSGFIEVELA</sequence>
<evidence type="ECO:0000259" key="5">
    <source>
        <dbReference type="Pfam" id="PF00891"/>
    </source>
</evidence>
<evidence type="ECO:0000313" key="8">
    <source>
        <dbReference type="Proteomes" id="UP000191672"/>
    </source>
</evidence>
<dbReference type="InterPro" id="IPR036388">
    <property type="entry name" value="WH-like_DNA-bd_sf"/>
</dbReference>